<gene>
    <name evidence="2" type="ORF">ETAA1_48590</name>
</gene>
<keyword evidence="3" id="KW-1185">Reference proteome</keyword>
<dbReference type="AlphaFoldDB" id="A0A517XZD5"/>
<dbReference type="PANTHER" id="PTHR33608">
    <property type="entry name" value="BLL2464 PROTEIN"/>
    <property type="match status" value="1"/>
</dbReference>
<dbReference type="SUPFAM" id="SSF53300">
    <property type="entry name" value="vWA-like"/>
    <property type="match status" value="1"/>
</dbReference>
<sequence length="438" mass="48096">MTPVPSRRLLAVLAALAVAAFALLVFPAAWPLLVAANAAVLLAALLDLAMSPRRGMVRAERLAPERMAVRAEAHVAVVVRNRSRQWLRVKVRESVPAGFRDGETEAELLVRPEGAERWEYAVTPRSRGRYEWGPLSLRYRSTFGLWELPAGEPASGESRVYPNLSQLERYHLLARSDRLAALGIRRVRFRGGSTEFESLREYTPGDDVRQVDWMATARRARLTVRHREAERNQTVILFVDCGRLMNATENGTSKLDFAVDAALLLAHVALARGDRVGLCAFSGTVHAWLPPRGNLAQNRLIAETLYALAGDFTETDHARALKFVGARYPKRSLLVALTDFVDATTAADMVAHLQLAARRHVVLFAALKDAFLARAAADVPTTALEGFRKAAAVGLLRERAEVLEQIRHAGGLVVDAEPDGVTPPLVNGYLEVMLGGKL</sequence>
<name>A0A517XZD5_9BACT</name>
<dbReference type="Gene3D" id="3.40.50.410">
    <property type="entry name" value="von Willebrand factor, type A domain"/>
    <property type="match status" value="1"/>
</dbReference>
<dbReference type="RefSeq" id="WP_145242966.1">
    <property type="nucleotide sequence ID" value="NZ_CP036273.1"/>
</dbReference>
<protein>
    <recommendedName>
        <fullName evidence="1">DUF58 domain-containing protein</fullName>
    </recommendedName>
</protein>
<dbReference type="InterPro" id="IPR002881">
    <property type="entry name" value="DUF58"/>
</dbReference>
<evidence type="ECO:0000313" key="2">
    <source>
        <dbReference type="EMBL" id="QDU22870.1"/>
    </source>
</evidence>
<evidence type="ECO:0000259" key="1">
    <source>
        <dbReference type="Pfam" id="PF01882"/>
    </source>
</evidence>
<dbReference type="Proteomes" id="UP000319576">
    <property type="component" value="Chromosome"/>
</dbReference>
<dbReference type="Pfam" id="PF01882">
    <property type="entry name" value="DUF58"/>
    <property type="match status" value="1"/>
</dbReference>
<feature type="domain" description="DUF58" evidence="1">
    <location>
        <begin position="199"/>
        <end position="368"/>
    </location>
</feature>
<dbReference type="InterPro" id="IPR036465">
    <property type="entry name" value="vWFA_dom_sf"/>
</dbReference>
<accession>A0A517XZD5</accession>
<dbReference type="PANTHER" id="PTHR33608:SF3">
    <property type="entry name" value="SLR2013 PROTEIN"/>
    <property type="match status" value="1"/>
</dbReference>
<dbReference type="KEGG" id="uli:ETAA1_48590"/>
<dbReference type="EMBL" id="CP036273">
    <property type="protein sequence ID" value="QDU22870.1"/>
    <property type="molecule type" value="Genomic_DNA"/>
</dbReference>
<proteinExistence type="predicted"/>
<dbReference type="OrthoDB" id="9778037at2"/>
<reference evidence="2 3" key="1">
    <citation type="submission" date="2019-02" db="EMBL/GenBank/DDBJ databases">
        <title>Deep-cultivation of Planctomycetes and their phenomic and genomic characterization uncovers novel biology.</title>
        <authorList>
            <person name="Wiegand S."/>
            <person name="Jogler M."/>
            <person name="Boedeker C."/>
            <person name="Pinto D."/>
            <person name="Vollmers J."/>
            <person name="Rivas-Marin E."/>
            <person name="Kohn T."/>
            <person name="Peeters S.H."/>
            <person name="Heuer A."/>
            <person name="Rast P."/>
            <person name="Oberbeckmann S."/>
            <person name="Bunk B."/>
            <person name="Jeske O."/>
            <person name="Meyerdierks A."/>
            <person name="Storesund J.E."/>
            <person name="Kallscheuer N."/>
            <person name="Luecker S."/>
            <person name="Lage O.M."/>
            <person name="Pohl T."/>
            <person name="Merkel B.J."/>
            <person name="Hornburger P."/>
            <person name="Mueller R.-W."/>
            <person name="Bruemmer F."/>
            <person name="Labrenz M."/>
            <person name="Spormann A.M."/>
            <person name="Op den Camp H."/>
            <person name="Overmann J."/>
            <person name="Amann R."/>
            <person name="Jetten M.S.M."/>
            <person name="Mascher T."/>
            <person name="Medema M.H."/>
            <person name="Devos D.P."/>
            <person name="Kaster A.-K."/>
            <person name="Ovreas L."/>
            <person name="Rohde M."/>
            <person name="Galperin M.Y."/>
            <person name="Jogler C."/>
        </authorList>
    </citation>
    <scope>NUCLEOTIDE SEQUENCE [LARGE SCALE GENOMIC DNA]</scope>
    <source>
        <strain evidence="2 3">ETA_A1</strain>
    </source>
</reference>
<evidence type="ECO:0000313" key="3">
    <source>
        <dbReference type="Proteomes" id="UP000319576"/>
    </source>
</evidence>
<organism evidence="2 3">
    <name type="scientific">Urbifossiella limnaea</name>
    <dbReference type="NCBI Taxonomy" id="2528023"/>
    <lineage>
        <taxon>Bacteria</taxon>
        <taxon>Pseudomonadati</taxon>
        <taxon>Planctomycetota</taxon>
        <taxon>Planctomycetia</taxon>
        <taxon>Gemmatales</taxon>
        <taxon>Gemmataceae</taxon>
        <taxon>Urbifossiella</taxon>
    </lineage>
</organism>